<comment type="catalytic activity">
    <reaction evidence="10">
        <text>8-oxo-dGTP + H2O = 8-oxo-dGMP + diphosphate + H(+)</text>
        <dbReference type="Rhea" id="RHEA:31575"/>
        <dbReference type="ChEBI" id="CHEBI:15377"/>
        <dbReference type="ChEBI" id="CHEBI:15378"/>
        <dbReference type="ChEBI" id="CHEBI:33019"/>
        <dbReference type="ChEBI" id="CHEBI:63224"/>
        <dbReference type="ChEBI" id="CHEBI:77896"/>
        <dbReference type="EC" id="3.6.1.55"/>
    </reaction>
</comment>
<dbReference type="RefSeq" id="WP_275117396.1">
    <property type="nucleotide sequence ID" value="NZ_JAOTPO010000003.1"/>
</dbReference>
<keyword evidence="9" id="KW-0234">DNA repair</keyword>
<comment type="similarity">
    <text evidence="2 12">Belongs to the Nudix hydrolase family.</text>
</comment>
<evidence type="ECO:0000256" key="3">
    <source>
        <dbReference type="ARBA" id="ARBA00022457"/>
    </source>
</evidence>
<comment type="cofactor">
    <cofactor evidence="1">
        <name>Mg(2+)</name>
        <dbReference type="ChEBI" id="CHEBI:18420"/>
    </cofactor>
</comment>
<evidence type="ECO:0000256" key="7">
    <source>
        <dbReference type="ARBA" id="ARBA00022801"/>
    </source>
</evidence>
<dbReference type="Gene3D" id="3.90.79.10">
    <property type="entry name" value="Nucleoside Triphosphate Pyrophosphohydrolase"/>
    <property type="match status" value="1"/>
</dbReference>
<evidence type="ECO:0000256" key="5">
    <source>
        <dbReference type="ARBA" id="ARBA00022723"/>
    </source>
</evidence>
<feature type="domain" description="Nudix hydrolase" evidence="13">
    <location>
        <begin position="2"/>
        <end position="127"/>
    </location>
</feature>
<comment type="caution">
    <text evidence="14">The sequence shown here is derived from an EMBL/GenBank/DDBJ whole genome shotgun (WGS) entry which is preliminary data.</text>
</comment>
<evidence type="ECO:0000256" key="11">
    <source>
        <dbReference type="ARBA" id="ARBA00038905"/>
    </source>
</evidence>
<keyword evidence="7 12" id="KW-0378">Hydrolase</keyword>
<dbReference type="CDD" id="cd03425">
    <property type="entry name" value="NUDIX_MutT_NudA_like"/>
    <property type="match status" value="1"/>
</dbReference>
<name>A0ABT5VBN7_9BACI</name>
<dbReference type="EMBL" id="JAOTPO010000003">
    <property type="protein sequence ID" value="MDE5412757.1"/>
    <property type="molecule type" value="Genomic_DNA"/>
</dbReference>
<evidence type="ECO:0000313" key="15">
    <source>
        <dbReference type="Proteomes" id="UP001148125"/>
    </source>
</evidence>
<evidence type="ECO:0000256" key="1">
    <source>
        <dbReference type="ARBA" id="ARBA00001946"/>
    </source>
</evidence>
<evidence type="ECO:0000313" key="14">
    <source>
        <dbReference type="EMBL" id="MDE5412757.1"/>
    </source>
</evidence>
<dbReference type="PROSITE" id="PS51462">
    <property type="entry name" value="NUDIX"/>
    <property type="match status" value="1"/>
</dbReference>
<organism evidence="14 15">
    <name type="scientific">Alkalihalobacterium chitinilyticum</name>
    <dbReference type="NCBI Taxonomy" id="2980103"/>
    <lineage>
        <taxon>Bacteria</taxon>
        <taxon>Bacillati</taxon>
        <taxon>Bacillota</taxon>
        <taxon>Bacilli</taxon>
        <taxon>Bacillales</taxon>
        <taxon>Bacillaceae</taxon>
        <taxon>Alkalihalobacterium</taxon>
    </lineage>
</organism>
<dbReference type="Proteomes" id="UP001148125">
    <property type="component" value="Unassembled WGS sequence"/>
</dbReference>
<accession>A0ABT5VBN7</accession>
<dbReference type="SUPFAM" id="SSF55811">
    <property type="entry name" value="Nudix"/>
    <property type="match status" value="1"/>
</dbReference>
<evidence type="ECO:0000256" key="9">
    <source>
        <dbReference type="ARBA" id="ARBA00023204"/>
    </source>
</evidence>
<proteinExistence type="inferred from homology"/>
<keyword evidence="8" id="KW-0460">Magnesium</keyword>
<dbReference type="InterPro" id="IPR000086">
    <property type="entry name" value="NUDIX_hydrolase_dom"/>
</dbReference>
<dbReference type="Pfam" id="PF00293">
    <property type="entry name" value="NUDIX"/>
    <property type="match status" value="1"/>
</dbReference>
<evidence type="ECO:0000256" key="8">
    <source>
        <dbReference type="ARBA" id="ARBA00022842"/>
    </source>
</evidence>
<evidence type="ECO:0000256" key="2">
    <source>
        <dbReference type="ARBA" id="ARBA00005582"/>
    </source>
</evidence>
<gene>
    <name evidence="14" type="ORF">N7Z68_05125</name>
</gene>
<evidence type="ECO:0000256" key="6">
    <source>
        <dbReference type="ARBA" id="ARBA00022763"/>
    </source>
</evidence>
<dbReference type="InterPro" id="IPR020084">
    <property type="entry name" value="NUDIX_hydrolase_CS"/>
</dbReference>
<dbReference type="InterPro" id="IPR015797">
    <property type="entry name" value="NUDIX_hydrolase-like_dom_sf"/>
</dbReference>
<protein>
    <recommendedName>
        <fullName evidence="11">8-oxo-dGTP diphosphatase</fullName>
        <ecNumber evidence="11">3.6.1.55</ecNumber>
    </recommendedName>
</protein>
<dbReference type="EC" id="3.6.1.55" evidence="11"/>
<keyword evidence="3" id="KW-0515">Mutator protein</keyword>
<evidence type="ECO:0000256" key="12">
    <source>
        <dbReference type="RuleBase" id="RU003476"/>
    </source>
</evidence>
<sequence>MKTIEVVGAVMINENNHILCALRSETMSMANYWEFPGGKIEKGENMEDALIREIDEELGSQIEVVEKITDTHHQTDSVIVHLHTYLAKIIEGTPEPIEHAELRWVPIENLHQLNWAPADIPTVDRLQQKML</sequence>
<keyword evidence="15" id="KW-1185">Reference proteome</keyword>
<keyword evidence="6" id="KW-0227">DNA damage</keyword>
<evidence type="ECO:0000256" key="10">
    <source>
        <dbReference type="ARBA" id="ARBA00035861"/>
    </source>
</evidence>
<dbReference type="PANTHER" id="PTHR47707:SF1">
    <property type="entry name" value="NUDIX HYDROLASE FAMILY PROTEIN"/>
    <property type="match status" value="1"/>
</dbReference>
<evidence type="ECO:0000259" key="13">
    <source>
        <dbReference type="PROSITE" id="PS51462"/>
    </source>
</evidence>
<dbReference type="PROSITE" id="PS00893">
    <property type="entry name" value="NUDIX_BOX"/>
    <property type="match status" value="1"/>
</dbReference>
<reference evidence="14" key="1">
    <citation type="submission" date="2024-05" db="EMBL/GenBank/DDBJ databases">
        <title>Alkalihalobacillus sp. strain MEB203 novel alkaliphilic bacterium from Lonar Lake, India.</title>
        <authorList>
            <person name="Joshi A."/>
            <person name="Thite S."/>
            <person name="Mengade P."/>
        </authorList>
    </citation>
    <scope>NUCLEOTIDE SEQUENCE</scope>
    <source>
        <strain evidence="14">MEB 203</strain>
    </source>
</reference>
<dbReference type="InterPro" id="IPR020476">
    <property type="entry name" value="Nudix_hydrolase"/>
</dbReference>
<keyword evidence="5" id="KW-0479">Metal-binding</keyword>
<keyword evidence="4" id="KW-0235">DNA replication</keyword>
<dbReference type="PANTHER" id="PTHR47707">
    <property type="entry name" value="8-OXO-DGTP DIPHOSPHATASE"/>
    <property type="match status" value="1"/>
</dbReference>
<dbReference type="InterPro" id="IPR047127">
    <property type="entry name" value="MutT-like"/>
</dbReference>
<evidence type="ECO:0000256" key="4">
    <source>
        <dbReference type="ARBA" id="ARBA00022705"/>
    </source>
</evidence>
<dbReference type="PRINTS" id="PR00502">
    <property type="entry name" value="NUDIXFAMILY"/>
</dbReference>